<dbReference type="EMBL" id="JAHIBW010000005">
    <property type="protein sequence ID" value="KAG7310939.1"/>
    <property type="molecule type" value="Genomic_DNA"/>
</dbReference>
<dbReference type="InterPro" id="IPR006153">
    <property type="entry name" value="Cation/H_exchanger_TM"/>
</dbReference>
<evidence type="ECO:0000256" key="6">
    <source>
        <dbReference type="ARBA" id="ARBA00022692"/>
    </source>
</evidence>
<evidence type="ECO:0000256" key="1">
    <source>
        <dbReference type="ARBA" id="ARBA00004195"/>
    </source>
</evidence>
<comment type="similarity">
    <text evidence="3">Belongs to the monovalent cation:proton antiporter 1 (CPA1) transporter (TC 2.A.36) family.</text>
</comment>
<keyword evidence="17" id="KW-1185">Reference proteome</keyword>
<evidence type="ECO:0000256" key="14">
    <source>
        <dbReference type="SAM" id="SignalP"/>
    </source>
</evidence>
<keyword evidence="4" id="KW-0813">Transport</keyword>
<evidence type="ECO:0000256" key="5">
    <source>
        <dbReference type="ARBA" id="ARBA00022475"/>
    </source>
</evidence>
<keyword evidence="5" id="KW-1003">Cell membrane</keyword>
<sequence length="390" mass="43597">MSRFPGSVTFVFLLSFVVLCRASGADIALDAKATLLHRIDSLNLLIYTCLLTLTVLTIWVFKHRRVAWLHETGLAVIYGLIVGCIIRYAGNTNQLTYIDAHPAPDTSYNLSVPPDMLRFHFPDKIQISSGEAPLPNKTYAYSFRGEIVNVEQNEIDLKATFDPEIFFNIILPPIIFHAGYCLKRKYFFRNLGAILTFAMVGTALSALVIGALMYGCVQLMPATLASSFTFLDTLYFGALISPTDPLTVLAIFSQLKVDVNLYAMIFGESVLNDAVALVLSGLAHMTKFTRVRDWPLLESALFVLTSYAAFLLAEVIELTGVVAVLFCGICQAHYTYNNLSSDSRNRTKQLFELLNFLAENFIFTYIGVSMFTFPKHHFDPWFIIAGFVSF</sequence>
<dbReference type="PRINTS" id="PR01088">
    <property type="entry name" value="NAHEXCHNGR6"/>
</dbReference>
<keyword evidence="11 13" id="KW-0472">Membrane</keyword>
<feature type="transmembrane region" description="Helical" evidence="13">
    <location>
        <begin position="194"/>
        <end position="214"/>
    </location>
</feature>
<evidence type="ECO:0000256" key="13">
    <source>
        <dbReference type="SAM" id="Phobius"/>
    </source>
</evidence>
<dbReference type="InterPro" id="IPR002090">
    <property type="entry name" value="NHE-6/7/9"/>
</dbReference>
<keyword evidence="12" id="KW-0739">Sodium transport</keyword>
<name>A0ABQ7R0W5_PLUXY</name>
<feature type="chain" id="PRO_5046339788" description="Cation/H+ exchanger transmembrane domain-containing protein" evidence="14">
    <location>
        <begin position="23"/>
        <end position="390"/>
    </location>
</feature>
<comment type="caution">
    <text evidence="16">The sequence shown here is derived from an EMBL/GenBank/DDBJ whole genome shotgun (WGS) entry which is preliminary data.</text>
</comment>
<feature type="transmembrane region" description="Helical" evidence="13">
    <location>
        <begin position="350"/>
        <end position="373"/>
    </location>
</feature>
<feature type="transmembrane region" description="Helical" evidence="13">
    <location>
        <begin position="259"/>
        <end position="280"/>
    </location>
</feature>
<reference evidence="16 17" key="1">
    <citation type="submission" date="2021-06" db="EMBL/GenBank/DDBJ databases">
        <title>A haploid diamondback moth (Plutella xylostella L.) genome assembly resolves 31 chromosomes and identifies a diamide resistance mutation.</title>
        <authorList>
            <person name="Ward C.M."/>
            <person name="Perry K.D."/>
            <person name="Baker G."/>
            <person name="Powis K."/>
            <person name="Heckel D.G."/>
            <person name="Baxter S.W."/>
        </authorList>
    </citation>
    <scope>NUCLEOTIDE SEQUENCE [LARGE SCALE GENOMIC DNA]</scope>
    <source>
        <strain evidence="16 17">LV</strain>
        <tissue evidence="16">Single pupa</tissue>
    </source>
</reference>
<evidence type="ECO:0000313" key="16">
    <source>
        <dbReference type="EMBL" id="KAG7310939.1"/>
    </source>
</evidence>
<evidence type="ECO:0000256" key="7">
    <source>
        <dbReference type="ARBA" id="ARBA00022753"/>
    </source>
</evidence>
<feature type="transmembrane region" description="Helical" evidence="13">
    <location>
        <begin position="44"/>
        <end position="61"/>
    </location>
</feature>
<feature type="domain" description="Cation/H+ exchanger transmembrane" evidence="15">
    <location>
        <begin position="61"/>
        <end position="281"/>
    </location>
</feature>
<evidence type="ECO:0000256" key="4">
    <source>
        <dbReference type="ARBA" id="ARBA00022448"/>
    </source>
</evidence>
<dbReference type="InterPro" id="IPR004709">
    <property type="entry name" value="NaH_exchanger"/>
</dbReference>
<feature type="transmembrane region" description="Helical" evidence="13">
    <location>
        <begin position="300"/>
        <end position="329"/>
    </location>
</feature>
<keyword evidence="14" id="KW-0732">Signal</keyword>
<dbReference type="Gene3D" id="6.10.140.1330">
    <property type="match status" value="1"/>
</dbReference>
<dbReference type="InterPro" id="IPR018422">
    <property type="entry name" value="Cation/H_exchanger_CPA1"/>
</dbReference>
<protein>
    <recommendedName>
        <fullName evidence="15">Cation/H+ exchanger transmembrane domain-containing protein</fullName>
    </recommendedName>
</protein>
<dbReference type="Pfam" id="PF00999">
    <property type="entry name" value="Na_H_Exchanger"/>
    <property type="match status" value="2"/>
</dbReference>
<keyword evidence="8 13" id="KW-1133">Transmembrane helix</keyword>
<feature type="transmembrane region" description="Helical" evidence="13">
    <location>
        <begin position="165"/>
        <end position="182"/>
    </location>
</feature>
<evidence type="ECO:0000313" key="17">
    <source>
        <dbReference type="Proteomes" id="UP000823941"/>
    </source>
</evidence>
<evidence type="ECO:0000256" key="12">
    <source>
        <dbReference type="ARBA" id="ARBA00023201"/>
    </source>
</evidence>
<accession>A0ABQ7R0W5</accession>
<dbReference type="PRINTS" id="PR01084">
    <property type="entry name" value="NAHEXCHNGR"/>
</dbReference>
<evidence type="ECO:0000256" key="10">
    <source>
        <dbReference type="ARBA" id="ARBA00023065"/>
    </source>
</evidence>
<keyword evidence="9" id="KW-0915">Sodium</keyword>
<gene>
    <name evidence="16" type="ORF">JYU34_003779</name>
</gene>
<comment type="subcellular location">
    <subcellularLocation>
        <location evidence="2">Cell membrane</location>
        <topology evidence="2">Multi-pass membrane protein</topology>
    </subcellularLocation>
    <subcellularLocation>
        <location evidence="1">Recycling endosome membrane</location>
        <topology evidence="1">Multi-pass membrane protein</topology>
    </subcellularLocation>
</comment>
<feature type="transmembrane region" description="Helical" evidence="13">
    <location>
        <begin position="73"/>
        <end position="90"/>
    </location>
</feature>
<evidence type="ECO:0000256" key="9">
    <source>
        <dbReference type="ARBA" id="ARBA00023053"/>
    </source>
</evidence>
<feature type="signal peptide" evidence="14">
    <location>
        <begin position="1"/>
        <end position="22"/>
    </location>
</feature>
<evidence type="ECO:0000256" key="2">
    <source>
        <dbReference type="ARBA" id="ARBA00004651"/>
    </source>
</evidence>
<feature type="transmembrane region" description="Helical" evidence="13">
    <location>
        <begin position="234"/>
        <end position="252"/>
    </location>
</feature>
<dbReference type="PANTHER" id="PTHR10110:SF187">
    <property type="entry name" value="SODIUM_HYDROGEN EXCHANGER"/>
    <property type="match status" value="1"/>
</dbReference>
<feature type="domain" description="Cation/H+ exchanger transmembrane" evidence="15">
    <location>
        <begin position="285"/>
        <end position="388"/>
    </location>
</feature>
<keyword evidence="7" id="KW-0967">Endosome</keyword>
<evidence type="ECO:0000256" key="11">
    <source>
        <dbReference type="ARBA" id="ARBA00023136"/>
    </source>
</evidence>
<evidence type="ECO:0000259" key="15">
    <source>
        <dbReference type="Pfam" id="PF00999"/>
    </source>
</evidence>
<evidence type="ECO:0000256" key="3">
    <source>
        <dbReference type="ARBA" id="ARBA00007367"/>
    </source>
</evidence>
<keyword evidence="6 13" id="KW-0812">Transmembrane</keyword>
<organism evidence="16 17">
    <name type="scientific">Plutella xylostella</name>
    <name type="common">Diamondback moth</name>
    <name type="synonym">Plutella maculipennis</name>
    <dbReference type="NCBI Taxonomy" id="51655"/>
    <lineage>
        <taxon>Eukaryota</taxon>
        <taxon>Metazoa</taxon>
        <taxon>Ecdysozoa</taxon>
        <taxon>Arthropoda</taxon>
        <taxon>Hexapoda</taxon>
        <taxon>Insecta</taxon>
        <taxon>Pterygota</taxon>
        <taxon>Neoptera</taxon>
        <taxon>Endopterygota</taxon>
        <taxon>Lepidoptera</taxon>
        <taxon>Glossata</taxon>
        <taxon>Ditrysia</taxon>
        <taxon>Yponomeutoidea</taxon>
        <taxon>Plutellidae</taxon>
        <taxon>Plutella</taxon>
    </lineage>
</organism>
<keyword evidence="10" id="KW-0406">Ion transport</keyword>
<dbReference type="Proteomes" id="UP000823941">
    <property type="component" value="Chromosome 5"/>
</dbReference>
<proteinExistence type="inferred from homology"/>
<dbReference type="PANTHER" id="PTHR10110">
    <property type="entry name" value="SODIUM/HYDROGEN EXCHANGER"/>
    <property type="match status" value="1"/>
</dbReference>
<evidence type="ECO:0000256" key="8">
    <source>
        <dbReference type="ARBA" id="ARBA00022989"/>
    </source>
</evidence>